<organism evidence="3 4">
    <name type="scientific">Paenibacillus psychroresistens</name>
    <dbReference type="NCBI Taxonomy" id="1778678"/>
    <lineage>
        <taxon>Bacteria</taxon>
        <taxon>Bacillati</taxon>
        <taxon>Bacillota</taxon>
        <taxon>Bacilli</taxon>
        <taxon>Bacillales</taxon>
        <taxon>Paenibacillaceae</taxon>
        <taxon>Paenibacillus</taxon>
    </lineage>
</organism>
<sequence>MRAIIKKGMSIILVMLVVFGGLNGLFVGGGKVSAAGAPNWEIVGNAGFSASNASSMSTYVYNGTPFVAYVDFGNDGKATVMKYDGSNWVTVGNAGFSAAQASNTSLSVYNGTPYVAYVDGGNGNKATVMKYNGSNWVIVGSAGFSAGDVYKTSLSIYNGTPYVGYTDNGNGSKATVMKYDGSNWVSVGSAGFSAGTAFNMSISIDNGTPYVGYTDGGNGNKATVMKYNGSNWVTVGNAGFSEGFASYPFFSVSNGLPYVAYIANSKITVMKYDGSNWATLGNASFSTGSSDAPSMYVESGTPYLVYSDMANDGKATISKYDGSNWVTVGSAGFTASGASIPSIYVYNGTPYVGFMDGANSYKATVMRFYVPSSNANLSSIGLSSGALNETFAASTTSYTQSVSNSISSLTVTPSSSDTTAIVKVNGTTVASGNASTTIPLSVGANTITVLVTAENNSTKTYTVTVTRAAASANANLSNIALSSGALNETFAAATTSYTQSVANSITSLTVTPTAAAGTAIVKVNGATVASGNASSAIPLSVGANTITVLVTAENNSTKTYTVTVTRATASVVASSNASLSGISVSSGALNETFATATTSYTQSVASSVESLTVTPTVADGKASVKVNGTSVASGSASSAISLSEGANTITVLVTAEDSSTKTYTLTVTRAAIPSVNLGSDLISLDAAKYTIGVGDSHSTIVWSNNKDNSSSVLTASNITFASSSSAIATVDANGIVTGVNKGTVTISAVYTSDNTVYKRYATVTVDAKAPAFLTASSTVTGAVYLSIVGPDGNPVENAAVKISQGTKVWPLAKTDSNGRVLAYVPAGKYNVLVYSTNGLTMKNYAFQNLSVAIGQRSEPLVQPQFNLGAVSLSVDTVNGGVKKITGAASSGSTIIVRDGLTLLGTAKTDKAGKFSIALKKPLSGNAIIVTAIDADESEKSVQIQVPLVAPVVLTAATKLNDVDHDTVITFKDTIGLLIGSVTAVTYDGNVLVKDTHYKLASGKLTIIAGVIKNAGSHTIVVKSSAYDNAQVTQVIKAGVADATQSSYSLNGTLTEGGSATATVILKDKYGNLTESKQVYADITVTNTTRLNAEKYTIGTPTYRATVKGVKAGVVTDPNGSTAISIAIPASVDIGDGVSIQLRTGTSVKGTTFIGDSLSYTK</sequence>
<protein>
    <submittedName>
        <fullName evidence="3">DUF1533 domain-containing protein</fullName>
    </submittedName>
</protein>
<accession>A0A6B8RW56</accession>
<dbReference type="InterPro" id="IPR011432">
    <property type="entry name" value="Shr-like_HID"/>
</dbReference>
<dbReference type="Proteomes" id="UP000426246">
    <property type="component" value="Chromosome"/>
</dbReference>
<evidence type="ECO:0000259" key="1">
    <source>
        <dbReference type="Pfam" id="PF07550"/>
    </source>
</evidence>
<feature type="domain" description="Cadherin-like beta-sandwich-like" evidence="2">
    <location>
        <begin position="477"/>
        <end position="566"/>
    </location>
</feature>
<dbReference type="SUPFAM" id="SSF89372">
    <property type="entry name" value="Fucose-specific lectin"/>
    <property type="match status" value="1"/>
</dbReference>
<dbReference type="AlphaFoldDB" id="A0A6B8RW56"/>
<evidence type="ECO:0000313" key="3">
    <source>
        <dbReference type="EMBL" id="QGQ99358.1"/>
    </source>
</evidence>
<dbReference type="Pfam" id="PF12733">
    <property type="entry name" value="Cadherin-like"/>
    <property type="match status" value="3"/>
</dbReference>
<dbReference type="EMBL" id="CP034235">
    <property type="protein sequence ID" value="QGQ99358.1"/>
    <property type="molecule type" value="Genomic_DNA"/>
</dbReference>
<dbReference type="SUPFAM" id="SSF49373">
    <property type="entry name" value="Invasin/intimin cell-adhesion fragments"/>
    <property type="match status" value="1"/>
</dbReference>
<reference evidence="4" key="1">
    <citation type="submission" date="2018-11" db="EMBL/GenBank/DDBJ databases">
        <title>Complete genome sequence of Paenibacillus sp. ML311-T8.</title>
        <authorList>
            <person name="Nam Y.-D."/>
            <person name="Kang J."/>
            <person name="Chung W.-H."/>
            <person name="Park Y.S."/>
        </authorList>
    </citation>
    <scope>NUCLEOTIDE SEQUENCE [LARGE SCALE GENOMIC DNA]</scope>
    <source>
        <strain evidence="4">ML311-T8</strain>
    </source>
</reference>
<feature type="domain" description="Heme-binding protein Shr-like Hb-interacting" evidence="1">
    <location>
        <begin position="953"/>
        <end position="1036"/>
    </location>
</feature>
<dbReference type="KEGG" id="ppsc:EHS13_33105"/>
<dbReference type="InterPro" id="IPR008964">
    <property type="entry name" value="Invasin/intimin_cell_adhesion"/>
</dbReference>
<feature type="domain" description="Cadherin-like beta-sandwich-like" evidence="2">
    <location>
        <begin position="583"/>
        <end position="669"/>
    </location>
</feature>
<dbReference type="InterPro" id="IPR025883">
    <property type="entry name" value="Cadherin-like_domain"/>
</dbReference>
<feature type="domain" description="Cadherin-like beta-sandwich-like" evidence="2">
    <location>
        <begin position="378"/>
        <end position="467"/>
    </location>
</feature>
<dbReference type="Gene3D" id="2.60.40.1080">
    <property type="match status" value="1"/>
</dbReference>
<evidence type="ECO:0000313" key="4">
    <source>
        <dbReference type="Proteomes" id="UP000426246"/>
    </source>
</evidence>
<dbReference type="RefSeq" id="WP_155704521.1">
    <property type="nucleotide sequence ID" value="NZ_CP034235.1"/>
</dbReference>
<name>A0A6B8RW56_9BACL</name>
<dbReference type="OrthoDB" id="9802993at2"/>
<proteinExistence type="predicted"/>
<dbReference type="SUPFAM" id="SSF49464">
    <property type="entry name" value="Carboxypeptidase regulatory domain-like"/>
    <property type="match status" value="1"/>
</dbReference>
<dbReference type="Gene3D" id="2.60.40.10">
    <property type="entry name" value="Immunoglobulins"/>
    <property type="match status" value="2"/>
</dbReference>
<dbReference type="InterPro" id="IPR013783">
    <property type="entry name" value="Ig-like_fold"/>
</dbReference>
<keyword evidence="4" id="KW-1185">Reference proteome</keyword>
<dbReference type="Pfam" id="PF07550">
    <property type="entry name" value="Shr-like_HID"/>
    <property type="match status" value="1"/>
</dbReference>
<dbReference type="InterPro" id="IPR008969">
    <property type="entry name" value="CarboxyPept-like_regulatory"/>
</dbReference>
<gene>
    <name evidence="3" type="ORF">EHS13_33105</name>
</gene>
<evidence type="ECO:0000259" key="2">
    <source>
        <dbReference type="Pfam" id="PF12733"/>
    </source>
</evidence>